<dbReference type="Proteomes" id="UP001642540">
    <property type="component" value="Unassembled WGS sequence"/>
</dbReference>
<keyword evidence="3" id="KW-1185">Reference proteome</keyword>
<evidence type="ECO:0000313" key="2">
    <source>
        <dbReference type="EMBL" id="CAL8119200.1"/>
    </source>
</evidence>
<proteinExistence type="predicted"/>
<name>A0ABP1R3R4_9HEXA</name>
<accession>A0ABP1R3R4</accession>
<sequence>MPYILMNRQRTTLRRLKLFKFCHCHKSTDDGWAAEANIFQQNQNDDAFDSCLDSASQLQVLTPDASTQLPNIDAKLLTSRKVALPVPQNKYEKVGEDKELLQILATCPSEDPDNPFITDWDSDNSERLIPPTILLSVNRRKRNGRTQGSKCSRYPSPGNRRRRRGDPPDRSSQSHNAKGWNELQFDNTKPFKRKYTSRSRGDYEPELNLESKKVRVSTGDTNTGVYVNVKLVQPVLEPSRGGDIALNATGPKCPGSIKIEPEEGKIIEGSKTGGDEV</sequence>
<feature type="compositionally biased region" description="Basic and acidic residues" evidence="1">
    <location>
        <begin position="259"/>
        <end position="268"/>
    </location>
</feature>
<protein>
    <submittedName>
        <fullName evidence="2">Uncharacterized protein</fullName>
    </submittedName>
</protein>
<gene>
    <name evidence="2" type="ORF">ODALV1_LOCUS18440</name>
</gene>
<feature type="region of interest" description="Disordered" evidence="1">
    <location>
        <begin position="255"/>
        <end position="277"/>
    </location>
</feature>
<dbReference type="EMBL" id="CAXLJM020000058">
    <property type="protein sequence ID" value="CAL8119200.1"/>
    <property type="molecule type" value="Genomic_DNA"/>
</dbReference>
<feature type="region of interest" description="Disordered" evidence="1">
    <location>
        <begin position="136"/>
        <end position="203"/>
    </location>
</feature>
<organism evidence="2 3">
    <name type="scientific">Orchesella dallaii</name>
    <dbReference type="NCBI Taxonomy" id="48710"/>
    <lineage>
        <taxon>Eukaryota</taxon>
        <taxon>Metazoa</taxon>
        <taxon>Ecdysozoa</taxon>
        <taxon>Arthropoda</taxon>
        <taxon>Hexapoda</taxon>
        <taxon>Collembola</taxon>
        <taxon>Entomobryomorpha</taxon>
        <taxon>Entomobryoidea</taxon>
        <taxon>Orchesellidae</taxon>
        <taxon>Orchesellinae</taxon>
        <taxon>Orchesella</taxon>
    </lineage>
</organism>
<evidence type="ECO:0000313" key="3">
    <source>
        <dbReference type="Proteomes" id="UP001642540"/>
    </source>
</evidence>
<evidence type="ECO:0000256" key="1">
    <source>
        <dbReference type="SAM" id="MobiDB-lite"/>
    </source>
</evidence>
<reference evidence="2 3" key="1">
    <citation type="submission" date="2024-08" db="EMBL/GenBank/DDBJ databases">
        <authorList>
            <person name="Cucini C."/>
            <person name="Frati F."/>
        </authorList>
    </citation>
    <scope>NUCLEOTIDE SEQUENCE [LARGE SCALE GENOMIC DNA]</scope>
</reference>
<comment type="caution">
    <text evidence="2">The sequence shown here is derived from an EMBL/GenBank/DDBJ whole genome shotgun (WGS) entry which is preliminary data.</text>
</comment>